<evidence type="ECO:0000313" key="3">
    <source>
        <dbReference type="Proteomes" id="UP000271889"/>
    </source>
</evidence>
<gene>
    <name evidence="2" type="ORF">CGOC_LOCUS12703</name>
</gene>
<keyword evidence="3" id="KW-1185">Reference proteome</keyword>
<dbReference type="EMBL" id="UYRV01125124">
    <property type="protein sequence ID" value="VDN34677.1"/>
    <property type="molecule type" value="Genomic_DNA"/>
</dbReference>
<accession>A0A3P7NJH5</accession>
<sequence length="120" mass="13501">MYADTSSDDDSDEEEEREVLPPVQRSQKIMDFDKIHSQPTQNGRLESESTMASNTFGDSGSEDEEIVETTMKMPKQQALAVTRIVVRDDGRPDELTSGIMKVNLDGREAITDEEFSEKLI</sequence>
<name>A0A3P7NJH5_CYLGO</name>
<feature type="compositionally biased region" description="Polar residues" evidence="1">
    <location>
        <begin position="37"/>
        <end position="58"/>
    </location>
</feature>
<protein>
    <submittedName>
        <fullName evidence="2">Uncharacterized protein</fullName>
    </submittedName>
</protein>
<organism evidence="2 3">
    <name type="scientific">Cylicostephanus goldi</name>
    <name type="common">Nematode worm</name>
    <dbReference type="NCBI Taxonomy" id="71465"/>
    <lineage>
        <taxon>Eukaryota</taxon>
        <taxon>Metazoa</taxon>
        <taxon>Ecdysozoa</taxon>
        <taxon>Nematoda</taxon>
        <taxon>Chromadorea</taxon>
        <taxon>Rhabditida</taxon>
        <taxon>Rhabditina</taxon>
        <taxon>Rhabditomorpha</taxon>
        <taxon>Strongyloidea</taxon>
        <taxon>Strongylidae</taxon>
        <taxon>Cylicostephanus</taxon>
    </lineage>
</organism>
<evidence type="ECO:0000256" key="1">
    <source>
        <dbReference type="SAM" id="MobiDB-lite"/>
    </source>
</evidence>
<dbReference type="AlphaFoldDB" id="A0A3P7NJH5"/>
<reference evidence="2 3" key="1">
    <citation type="submission" date="2018-11" db="EMBL/GenBank/DDBJ databases">
        <authorList>
            <consortium name="Pathogen Informatics"/>
        </authorList>
    </citation>
    <scope>NUCLEOTIDE SEQUENCE [LARGE SCALE GENOMIC DNA]</scope>
</reference>
<dbReference type="OrthoDB" id="5870705at2759"/>
<dbReference type="Proteomes" id="UP000271889">
    <property type="component" value="Unassembled WGS sequence"/>
</dbReference>
<feature type="compositionally biased region" description="Acidic residues" evidence="1">
    <location>
        <begin position="1"/>
        <end position="17"/>
    </location>
</feature>
<evidence type="ECO:0000313" key="2">
    <source>
        <dbReference type="EMBL" id="VDN34677.1"/>
    </source>
</evidence>
<feature type="region of interest" description="Disordered" evidence="1">
    <location>
        <begin position="1"/>
        <end position="63"/>
    </location>
</feature>
<proteinExistence type="predicted"/>